<dbReference type="AlphaFoldDB" id="A0A2T7USY1"/>
<evidence type="ECO:0000256" key="1">
    <source>
        <dbReference type="ARBA" id="ARBA00022729"/>
    </source>
</evidence>
<name>A0A2T7USY1_9RHOB</name>
<dbReference type="PANTHER" id="PTHR30222">
    <property type="entry name" value="SPERMIDINE/PUTRESCINE-BINDING PERIPLASMIC PROTEIN"/>
    <property type="match status" value="1"/>
</dbReference>
<gene>
    <name evidence="3" type="ORF">DDE23_10015</name>
</gene>
<dbReference type="EMBL" id="QDDR01000004">
    <property type="protein sequence ID" value="PVE47762.1"/>
    <property type="molecule type" value="Genomic_DNA"/>
</dbReference>
<keyword evidence="1 2" id="KW-0732">Signal</keyword>
<feature type="signal peptide" evidence="2">
    <location>
        <begin position="1"/>
        <end position="22"/>
    </location>
</feature>
<organism evidence="3 4">
    <name type="scientific">Pararhodobacter aggregans</name>
    <dbReference type="NCBI Taxonomy" id="404875"/>
    <lineage>
        <taxon>Bacteria</taxon>
        <taxon>Pseudomonadati</taxon>
        <taxon>Pseudomonadota</taxon>
        <taxon>Alphaproteobacteria</taxon>
        <taxon>Rhodobacterales</taxon>
        <taxon>Paracoccaceae</taxon>
        <taxon>Pararhodobacter</taxon>
    </lineage>
</organism>
<proteinExistence type="predicted"/>
<reference evidence="3 4" key="1">
    <citation type="journal article" date="2011" name="Syst. Appl. Microbiol.">
        <title>Defluviimonas denitrificans gen. nov., sp. nov., and Pararhodobacter aggregans gen. nov., sp. nov., non-phototrophic Rhodobacteraceae from the biofilter of a marine aquaculture.</title>
        <authorList>
            <person name="Foesel B.U."/>
            <person name="Drake H.L."/>
            <person name="Schramm A."/>
        </authorList>
    </citation>
    <scope>NUCLEOTIDE SEQUENCE [LARGE SCALE GENOMIC DNA]</scope>
    <source>
        <strain evidence="3 4">D1-19</strain>
    </source>
</reference>
<protein>
    <submittedName>
        <fullName evidence="3">Spermidine/putrescine ABC transporter substrate-binding protein</fullName>
    </submittedName>
</protein>
<dbReference type="OrthoDB" id="9815444at2"/>
<accession>A0A2T7USY1</accession>
<dbReference type="PANTHER" id="PTHR30222:SF2">
    <property type="entry name" value="ABC TRANSPORTER SUBSTRATE-BINDING PROTEIN"/>
    <property type="match status" value="1"/>
</dbReference>
<feature type="chain" id="PRO_5015575607" evidence="2">
    <location>
        <begin position="23"/>
        <end position="354"/>
    </location>
</feature>
<evidence type="ECO:0000313" key="3">
    <source>
        <dbReference type="EMBL" id="PVE47762.1"/>
    </source>
</evidence>
<comment type="caution">
    <text evidence="3">The sequence shown here is derived from an EMBL/GenBank/DDBJ whole genome shotgun (WGS) entry which is preliminary data.</text>
</comment>
<dbReference type="Proteomes" id="UP000244810">
    <property type="component" value="Unassembled WGS sequence"/>
</dbReference>
<dbReference type="SUPFAM" id="SSF53850">
    <property type="entry name" value="Periplasmic binding protein-like II"/>
    <property type="match status" value="1"/>
</dbReference>
<keyword evidence="4" id="KW-1185">Reference proteome</keyword>
<dbReference type="InterPro" id="IPR006059">
    <property type="entry name" value="SBP"/>
</dbReference>
<dbReference type="CDD" id="cd13589">
    <property type="entry name" value="PBP2_polyamine_RpCGA009"/>
    <property type="match status" value="1"/>
</dbReference>
<evidence type="ECO:0000256" key="2">
    <source>
        <dbReference type="SAM" id="SignalP"/>
    </source>
</evidence>
<dbReference type="Pfam" id="PF13416">
    <property type="entry name" value="SBP_bac_8"/>
    <property type="match status" value="1"/>
</dbReference>
<dbReference type="Gene3D" id="3.40.190.10">
    <property type="entry name" value="Periplasmic binding protein-like II"/>
    <property type="match status" value="2"/>
</dbReference>
<sequence>MRLACLAAGLSLPVLAPLSAGADSLTVVGWGGALSEAEAQAFEAPFTAATGVEIISEVYNGGLAQVRAQAESGHVTWDVIDAEMTDATLGCDEGLLEEIPTSSLAPGADGSTPQDDFFGDALQDCGVANYVWANVFAFDARQFPDGGPTSVADLFDTERFPGRRGLRRSPRANLEWALMADGVALDQVYAVLSTPEGVDRAFAVLDRVKDDAIWWEAGAQPPQLLADGEVAMTSAYNGRLFNAIVREGQPFEIVWDGQVWDYGAFIIPRGAPNRERALEFVRFATAPEQLAELTNYISYGPARASGVTLVPAEMQAQLPTAEANFALGLRSSAEFWSDYGEQLEARFNAWLAAN</sequence>
<evidence type="ECO:0000313" key="4">
    <source>
        <dbReference type="Proteomes" id="UP000244810"/>
    </source>
</evidence>